<evidence type="ECO:0000256" key="10">
    <source>
        <dbReference type="ARBA" id="ARBA00023237"/>
    </source>
</evidence>
<sequence>MCFIRRSIGGAALVVAAQGAWAQTGLTLYGVADSFVQFLGNGSTQSFSVRSGGNTGSNFGMRGEEDLGGGFKAKFVLESGYTINNGGFYVDSSTLFYRQAWVGLAHTDYGSLTFGRQYQPTFWAIYYTDPFRGGEALSPVAATAVAVDRHTLATQVTSGRTSNSMEYQSPIVGGLKLYTMYAFSSTATQPVVQSVGNLFDIALSYSGAALYVGLAYQNQHGGSEIMPGLPAALNTLGTERFTGGLGYRIGIVNLQANYTYNRSSNGPKGSLAAQLDAAHSYSFAEVGATIQATLADTFEIAGVERNARGVHDSAVGIEIGADHSISKRTAVYARAGYIKNHGSSMMSWPGVVVTEPDSSQRLVVFGITHRF</sequence>
<dbReference type="GO" id="GO:0009279">
    <property type="term" value="C:cell outer membrane"/>
    <property type="evidence" value="ECO:0007669"/>
    <property type="project" value="UniProtKB-SubCell"/>
</dbReference>
<evidence type="ECO:0000256" key="8">
    <source>
        <dbReference type="ARBA" id="ARBA00023114"/>
    </source>
</evidence>
<dbReference type="STRING" id="1777140.AWB79_06027"/>
<keyword evidence="4" id="KW-1134">Transmembrane beta strand</keyword>
<evidence type="ECO:0000313" key="14">
    <source>
        <dbReference type="Proteomes" id="UP000054851"/>
    </source>
</evidence>
<dbReference type="PANTHER" id="PTHR34501">
    <property type="entry name" value="PROTEIN YDDL-RELATED"/>
    <property type="match status" value="1"/>
</dbReference>
<name>A0A158CV19_9BURK</name>
<dbReference type="InterPro" id="IPR001702">
    <property type="entry name" value="Porin_Gram-ve"/>
</dbReference>
<evidence type="ECO:0000259" key="12">
    <source>
        <dbReference type="Pfam" id="PF13609"/>
    </source>
</evidence>
<gene>
    <name evidence="13" type="ORF">AWB79_06027</name>
</gene>
<keyword evidence="5" id="KW-0812">Transmembrane</keyword>
<dbReference type="SUPFAM" id="SSF56935">
    <property type="entry name" value="Porins"/>
    <property type="match status" value="1"/>
</dbReference>
<dbReference type="EMBL" id="FCOA02000029">
    <property type="protein sequence ID" value="SAK86174.1"/>
    <property type="molecule type" value="Genomic_DNA"/>
</dbReference>
<keyword evidence="14" id="KW-1185">Reference proteome</keyword>
<feature type="chain" id="PRO_5007623440" evidence="11">
    <location>
        <begin position="23"/>
        <end position="371"/>
    </location>
</feature>
<dbReference type="RefSeq" id="WP_061171074.1">
    <property type="nucleotide sequence ID" value="NZ_FCOA02000029.1"/>
</dbReference>
<keyword evidence="9" id="KW-0472">Membrane</keyword>
<keyword evidence="7" id="KW-0406">Ion transport</keyword>
<protein>
    <submittedName>
        <fullName evidence="13">Porin</fullName>
    </submittedName>
</protein>
<dbReference type="PRINTS" id="PR00184">
    <property type="entry name" value="NEISSPPORIN"/>
</dbReference>
<dbReference type="InterPro" id="IPR033900">
    <property type="entry name" value="Gram_neg_porin_domain"/>
</dbReference>
<evidence type="ECO:0000256" key="9">
    <source>
        <dbReference type="ARBA" id="ARBA00023136"/>
    </source>
</evidence>
<dbReference type="AlphaFoldDB" id="A0A158CV19"/>
<accession>A0A158CV19</accession>
<dbReference type="InterPro" id="IPR050298">
    <property type="entry name" value="Gram-neg_bact_OMP"/>
</dbReference>
<organism evidence="13 14">
    <name type="scientific">Caballeronia hypogeia</name>
    <dbReference type="NCBI Taxonomy" id="1777140"/>
    <lineage>
        <taxon>Bacteria</taxon>
        <taxon>Pseudomonadati</taxon>
        <taxon>Pseudomonadota</taxon>
        <taxon>Betaproteobacteria</taxon>
        <taxon>Burkholderiales</taxon>
        <taxon>Burkholderiaceae</taxon>
        <taxon>Caballeronia</taxon>
    </lineage>
</organism>
<dbReference type="OrthoDB" id="8982743at2"/>
<feature type="signal peptide" evidence="11">
    <location>
        <begin position="1"/>
        <end position="22"/>
    </location>
</feature>
<evidence type="ECO:0000313" key="13">
    <source>
        <dbReference type="EMBL" id="SAK86174.1"/>
    </source>
</evidence>
<evidence type="ECO:0000256" key="1">
    <source>
        <dbReference type="ARBA" id="ARBA00004571"/>
    </source>
</evidence>
<keyword evidence="10" id="KW-0998">Cell outer membrane</keyword>
<dbReference type="InterPro" id="IPR023614">
    <property type="entry name" value="Porin_dom_sf"/>
</dbReference>
<keyword evidence="3" id="KW-0813">Transport</keyword>
<evidence type="ECO:0000256" key="6">
    <source>
        <dbReference type="ARBA" id="ARBA00022729"/>
    </source>
</evidence>
<proteinExistence type="predicted"/>
<evidence type="ECO:0000256" key="7">
    <source>
        <dbReference type="ARBA" id="ARBA00023065"/>
    </source>
</evidence>
<dbReference type="Pfam" id="PF13609">
    <property type="entry name" value="Porin_4"/>
    <property type="match status" value="1"/>
</dbReference>
<dbReference type="GO" id="GO:0015288">
    <property type="term" value="F:porin activity"/>
    <property type="evidence" value="ECO:0007669"/>
    <property type="project" value="UniProtKB-KW"/>
</dbReference>
<evidence type="ECO:0000256" key="5">
    <source>
        <dbReference type="ARBA" id="ARBA00022692"/>
    </source>
</evidence>
<dbReference type="PRINTS" id="PR00182">
    <property type="entry name" value="ECOLNEIPORIN"/>
</dbReference>
<evidence type="ECO:0000256" key="2">
    <source>
        <dbReference type="ARBA" id="ARBA00011233"/>
    </source>
</evidence>
<dbReference type="Proteomes" id="UP000054851">
    <property type="component" value="Unassembled WGS sequence"/>
</dbReference>
<dbReference type="PANTHER" id="PTHR34501:SF9">
    <property type="entry name" value="MAJOR OUTER MEMBRANE PROTEIN P.IA"/>
    <property type="match status" value="1"/>
</dbReference>
<dbReference type="GO" id="GO:0046930">
    <property type="term" value="C:pore complex"/>
    <property type="evidence" value="ECO:0007669"/>
    <property type="project" value="UniProtKB-KW"/>
</dbReference>
<comment type="subunit">
    <text evidence="2">Homotrimer.</text>
</comment>
<evidence type="ECO:0000256" key="4">
    <source>
        <dbReference type="ARBA" id="ARBA00022452"/>
    </source>
</evidence>
<reference evidence="13" key="1">
    <citation type="submission" date="2016-01" db="EMBL/GenBank/DDBJ databases">
        <authorList>
            <person name="Peeters C."/>
        </authorList>
    </citation>
    <scope>NUCLEOTIDE SEQUENCE</scope>
    <source>
        <strain evidence="13">LMG 29322</strain>
    </source>
</reference>
<keyword evidence="6 11" id="KW-0732">Signal</keyword>
<dbReference type="Gene3D" id="2.40.160.10">
    <property type="entry name" value="Porin"/>
    <property type="match status" value="1"/>
</dbReference>
<evidence type="ECO:0000256" key="11">
    <source>
        <dbReference type="SAM" id="SignalP"/>
    </source>
</evidence>
<comment type="caution">
    <text evidence="13">The sequence shown here is derived from an EMBL/GenBank/DDBJ whole genome shotgun (WGS) entry which is preliminary data.</text>
</comment>
<dbReference type="CDD" id="cd00342">
    <property type="entry name" value="gram_neg_porins"/>
    <property type="match status" value="1"/>
</dbReference>
<keyword evidence="8" id="KW-0626">Porin</keyword>
<evidence type="ECO:0000256" key="3">
    <source>
        <dbReference type="ARBA" id="ARBA00022448"/>
    </source>
</evidence>
<comment type="subcellular location">
    <subcellularLocation>
        <location evidence="1">Cell outer membrane</location>
        <topology evidence="1">Multi-pass membrane protein</topology>
    </subcellularLocation>
</comment>
<dbReference type="GO" id="GO:0034220">
    <property type="term" value="P:monoatomic ion transmembrane transport"/>
    <property type="evidence" value="ECO:0007669"/>
    <property type="project" value="InterPro"/>
</dbReference>
<feature type="domain" description="Porin" evidence="12">
    <location>
        <begin position="11"/>
        <end position="342"/>
    </location>
</feature>
<dbReference type="InterPro" id="IPR002299">
    <property type="entry name" value="Porin_Neis"/>
</dbReference>